<evidence type="ECO:0000313" key="1">
    <source>
        <dbReference type="EMBL" id="RKD76104.1"/>
    </source>
</evidence>
<dbReference type="Proteomes" id="UP000285120">
    <property type="component" value="Unassembled WGS sequence"/>
</dbReference>
<name>A0A419V7L8_9BACL</name>
<dbReference type="RefSeq" id="WP_120191522.1">
    <property type="nucleotide sequence ID" value="NZ_RAPK01000006.1"/>
</dbReference>
<dbReference type="OrthoDB" id="2942876at2"/>
<dbReference type="EMBL" id="RAPK01000006">
    <property type="protein sequence ID" value="RKD76104.1"/>
    <property type="molecule type" value="Genomic_DNA"/>
</dbReference>
<organism evidence="1 2">
    <name type="scientific">Sinobaca qinghaiensis</name>
    <dbReference type="NCBI Taxonomy" id="342944"/>
    <lineage>
        <taxon>Bacteria</taxon>
        <taxon>Bacillati</taxon>
        <taxon>Bacillota</taxon>
        <taxon>Bacilli</taxon>
        <taxon>Bacillales</taxon>
        <taxon>Sporolactobacillaceae</taxon>
        <taxon>Sinobaca</taxon>
    </lineage>
</organism>
<keyword evidence="2" id="KW-1185">Reference proteome</keyword>
<evidence type="ECO:0000313" key="2">
    <source>
        <dbReference type="Proteomes" id="UP000285120"/>
    </source>
</evidence>
<accession>A0A419V7L8</accession>
<dbReference type="AlphaFoldDB" id="A0A419V7L8"/>
<gene>
    <name evidence="1" type="ORF">ATL39_0316</name>
</gene>
<proteinExistence type="predicted"/>
<comment type="caution">
    <text evidence="1">The sequence shown here is derived from an EMBL/GenBank/DDBJ whole genome shotgun (WGS) entry which is preliminary data.</text>
</comment>
<sequence length="69" mass="7723">MEYALSEQLVFCSKLDCYVKQELSQVYNKGKIECMVTCTGINESCASCPILAFNDRYSSTPENKLVPST</sequence>
<protein>
    <submittedName>
        <fullName evidence="1">Uncharacterized protein</fullName>
    </submittedName>
</protein>
<reference evidence="1 2" key="1">
    <citation type="submission" date="2018-09" db="EMBL/GenBank/DDBJ databases">
        <title>Genomic Encyclopedia of Archaeal and Bacterial Type Strains, Phase II (KMG-II): from individual species to whole genera.</title>
        <authorList>
            <person name="Goeker M."/>
        </authorList>
    </citation>
    <scope>NUCLEOTIDE SEQUENCE [LARGE SCALE GENOMIC DNA]</scope>
    <source>
        <strain evidence="1 2">DSM 17008</strain>
    </source>
</reference>